<dbReference type="Proteomes" id="UP000593875">
    <property type="component" value="Chromosome"/>
</dbReference>
<proteinExistence type="predicted"/>
<dbReference type="AlphaFoldDB" id="A0A7L9U5M6"/>
<accession>A0A7L9U5M6</accession>
<evidence type="ECO:0000313" key="5">
    <source>
        <dbReference type="EMBL" id="QOL50381.1"/>
    </source>
</evidence>
<keyword evidence="2" id="KW-0812">Transmembrane</keyword>
<feature type="region of interest" description="Disordered" evidence="1">
    <location>
        <begin position="27"/>
        <end position="77"/>
    </location>
</feature>
<evidence type="ECO:0000259" key="4">
    <source>
        <dbReference type="SMART" id="SM00978"/>
    </source>
</evidence>
<keyword evidence="3" id="KW-0732">Signal</keyword>
<dbReference type="SMART" id="SM00978">
    <property type="entry name" value="Tim44"/>
    <property type="match status" value="1"/>
</dbReference>
<feature type="chain" id="PRO_5032469884" evidence="3">
    <location>
        <begin position="24"/>
        <end position="321"/>
    </location>
</feature>
<dbReference type="EMBL" id="CP062941">
    <property type="protein sequence ID" value="QOL50381.1"/>
    <property type="molecule type" value="Genomic_DNA"/>
</dbReference>
<evidence type="ECO:0000256" key="2">
    <source>
        <dbReference type="SAM" id="Phobius"/>
    </source>
</evidence>
<dbReference type="Pfam" id="PF04280">
    <property type="entry name" value="Tim44"/>
    <property type="match status" value="1"/>
</dbReference>
<keyword evidence="2" id="KW-0472">Membrane</keyword>
<feature type="signal peptide" evidence="3">
    <location>
        <begin position="1"/>
        <end position="23"/>
    </location>
</feature>
<evidence type="ECO:0000256" key="3">
    <source>
        <dbReference type="SAM" id="SignalP"/>
    </source>
</evidence>
<evidence type="ECO:0000313" key="6">
    <source>
        <dbReference type="Proteomes" id="UP000593875"/>
    </source>
</evidence>
<keyword evidence="6" id="KW-1185">Reference proteome</keyword>
<evidence type="ECO:0000256" key="1">
    <source>
        <dbReference type="SAM" id="MobiDB-lite"/>
    </source>
</evidence>
<protein>
    <submittedName>
        <fullName evidence="5">Tim44 domain-containing protein</fullName>
    </submittedName>
</protein>
<dbReference type="InterPro" id="IPR032710">
    <property type="entry name" value="NTF2-like_dom_sf"/>
</dbReference>
<feature type="compositionally biased region" description="Low complexity" evidence="1">
    <location>
        <begin position="51"/>
        <end position="77"/>
    </location>
</feature>
<feature type="domain" description="Tim44-like" evidence="4">
    <location>
        <begin position="188"/>
        <end position="319"/>
    </location>
</feature>
<dbReference type="PANTHER" id="PTHR41542">
    <property type="entry name" value="BLL5807 PROTEIN"/>
    <property type="match status" value="1"/>
</dbReference>
<organism evidence="5 6">
    <name type="scientific">Massilia litorea</name>
    <dbReference type="NCBI Taxonomy" id="2769491"/>
    <lineage>
        <taxon>Bacteria</taxon>
        <taxon>Pseudomonadati</taxon>
        <taxon>Pseudomonadota</taxon>
        <taxon>Betaproteobacteria</taxon>
        <taxon>Burkholderiales</taxon>
        <taxon>Oxalobacteraceae</taxon>
        <taxon>Telluria group</taxon>
        <taxon>Massilia</taxon>
    </lineage>
</organism>
<gene>
    <name evidence="5" type="ORF">LPB04_03460</name>
</gene>
<feature type="transmembrane region" description="Helical" evidence="2">
    <location>
        <begin position="85"/>
        <end position="105"/>
    </location>
</feature>
<name>A0A7L9U5M6_9BURK</name>
<dbReference type="KEGG" id="mlir:LPB04_03460"/>
<sequence>MKKFLVTMVLALTATAMISEAIARPMGGRRSIGRQSQTVRQMPAPAPAPMTPMNRQAAQPAPAAPMAGAAGARGMQPQRPSMWKGLLGGALLGLGLGALFSHLGIGGAMASMLSTLLMLALLAFAVMFIVRMFRRKDTPANAQFQGGDFNQPVPAGMTPEIGSGLQQPYQPQSFGNSQPTSGVSLNKAGPAAHTPWGVPADFDTEAFLRHAKSSFIRMQAAWDKGDVADLREFTTPEVFAELKMQIAERGANADFTDVVSIEAQLLGIETTATDYLASVQFNAMIRTAPNAPAEPMAEVWNMEKPLSGNTGWVLAGIQQLA</sequence>
<dbReference type="PANTHER" id="PTHR41542:SF1">
    <property type="entry name" value="BLL5807 PROTEIN"/>
    <property type="match status" value="1"/>
</dbReference>
<keyword evidence="2" id="KW-1133">Transmembrane helix</keyword>
<reference evidence="5 6" key="1">
    <citation type="submission" date="2020-10" db="EMBL/GenBank/DDBJ databases">
        <title>Genome sequencing of Massilia sp. LPB0304.</title>
        <authorList>
            <person name="Kim J."/>
        </authorList>
    </citation>
    <scope>NUCLEOTIDE SEQUENCE [LARGE SCALE GENOMIC DNA]</scope>
    <source>
        <strain evidence="5 6">LPB0304</strain>
    </source>
</reference>
<feature type="transmembrane region" description="Helical" evidence="2">
    <location>
        <begin position="112"/>
        <end position="133"/>
    </location>
</feature>
<dbReference type="SUPFAM" id="SSF54427">
    <property type="entry name" value="NTF2-like"/>
    <property type="match status" value="1"/>
</dbReference>
<dbReference type="RefSeq" id="WP_193687397.1">
    <property type="nucleotide sequence ID" value="NZ_CP062941.1"/>
</dbReference>
<dbReference type="Gene3D" id="3.10.450.240">
    <property type="match status" value="1"/>
</dbReference>
<dbReference type="InterPro" id="IPR007379">
    <property type="entry name" value="Tim44-like_dom"/>
</dbReference>